<protein>
    <recommendedName>
        <fullName evidence="2">Secreted protein</fullName>
    </recommendedName>
</protein>
<evidence type="ECO:0000313" key="1">
    <source>
        <dbReference type="EMBL" id="CAA9361795.1"/>
    </source>
</evidence>
<dbReference type="EMBL" id="CADCUH010000173">
    <property type="protein sequence ID" value="CAA9361795.1"/>
    <property type="molecule type" value="Genomic_DNA"/>
</dbReference>
<reference evidence="1" key="1">
    <citation type="submission" date="2020-02" db="EMBL/GenBank/DDBJ databases">
        <authorList>
            <person name="Meier V. D."/>
        </authorList>
    </citation>
    <scope>NUCLEOTIDE SEQUENCE</scope>
    <source>
        <strain evidence="1">AVDCRST_MAG36</strain>
    </source>
</reference>
<name>A0A6J4MKG7_9ACTN</name>
<dbReference type="Pfam" id="PF19664">
    <property type="entry name" value="DUF6167"/>
    <property type="match status" value="1"/>
</dbReference>
<organism evidence="1">
    <name type="scientific">uncultured Nocardioidaceae bacterium</name>
    <dbReference type="NCBI Taxonomy" id="253824"/>
    <lineage>
        <taxon>Bacteria</taxon>
        <taxon>Bacillati</taxon>
        <taxon>Actinomycetota</taxon>
        <taxon>Actinomycetes</taxon>
        <taxon>Propionibacteriales</taxon>
        <taxon>Nocardioidaceae</taxon>
        <taxon>environmental samples</taxon>
    </lineage>
</organism>
<proteinExistence type="predicted"/>
<sequence length="90" mass="9749">MRTVWFLAGGAAGVYATAKVRRAAEALSYDGVHDRVTGWFAGARVVRDELRAGMTEKQTELHERLALGEGATVLALPTDHSTTDDPRGEH</sequence>
<accession>A0A6J4MKG7</accession>
<evidence type="ECO:0008006" key="2">
    <source>
        <dbReference type="Google" id="ProtNLM"/>
    </source>
</evidence>
<dbReference type="InterPro" id="IPR046165">
    <property type="entry name" value="DUF6167"/>
</dbReference>
<dbReference type="AlphaFoldDB" id="A0A6J4MKG7"/>
<gene>
    <name evidence="1" type="ORF">AVDCRST_MAG36-2707</name>
</gene>